<dbReference type="PANTHER" id="PTHR13149">
    <property type="entry name" value="VACUOLAR PROTEIN SORTING-ASSOCIATED PROTEIN VPS25"/>
    <property type="match status" value="1"/>
</dbReference>
<dbReference type="FunFam" id="1.10.10.10:FF:000141">
    <property type="entry name" value="vacuolar protein-sorting-associated protein 25"/>
    <property type="match status" value="1"/>
</dbReference>
<name>A0A4Q1BMY4_TREME</name>
<dbReference type="EMBL" id="SDIL01000035">
    <property type="protein sequence ID" value="RXK39211.1"/>
    <property type="molecule type" value="Genomic_DNA"/>
</dbReference>
<gene>
    <name evidence="6" type="ORF">M231_03568</name>
</gene>
<proteinExistence type="inferred from homology"/>
<reference evidence="6 7" key="1">
    <citation type="submission" date="2016-06" db="EMBL/GenBank/DDBJ databases">
        <title>Evolution of pathogenesis and genome organization in the Tremellales.</title>
        <authorList>
            <person name="Cuomo C."/>
            <person name="Litvintseva A."/>
            <person name="Heitman J."/>
            <person name="Chen Y."/>
            <person name="Sun S."/>
            <person name="Springer D."/>
            <person name="Dromer F."/>
            <person name="Young S."/>
            <person name="Zeng Q."/>
            <person name="Chapman S."/>
            <person name="Gujja S."/>
            <person name="Saif S."/>
            <person name="Birren B."/>
        </authorList>
    </citation>
    <scope>NUCLEOTIDE SEQUENCE [LARGE SCALE GENOMIC DNA]</scope>
    <source>
        <strain evidence="6 7">ATCC 28783</strain>
    </source>
</reference>
<dbReference type="GO" id="GO:0005198">
    <property type="term" value="F:structural molecule activity"/>
    <property type="evidence" value="ECO:0007669"/>
    <property type="project" value="TreeGrafter"/>
</dbReference>
<dbReference type="OrthoDB" id="245150at2759"/>
<dbReference type="FunCoup" id="A0A4Q1BMY4">
    <property type="interactions" value="241"/>
</dbReference>
<dbReference type="GO" id="GO:0043328">
    <property type="term" value="P:protein transport to vacuole involved in ubiquitin-dependent protein catabolic process via the multivesicular body sorting pathway"/>
    <property type="evidence" value="ECO:0007669"/>
    <property type="project" value="TreeGrafter"/>
</dbReference>
<feature type="compositionally biased region" description="Polar residues" evidence="5">
    <location>
        <begin position="7"/>
        <end position="19"/>
    </location>
</feature>
<dbReference type="STRING" id="5217.A0A4Q1BMY4"/>
<keyword evidence="3" id="KW-0653">Protein transport</keyword>
<dbReference type="PANTHER" id="PTHR13149:SF0">
    <property type="entry name" value="VACUOLAR PROTEIN-SORTING-ASSOCIATED PROTEIN 25"/>
    <property type="match status" value="1"/>
</dbReference>
<dbReference type="GO" id="GO:0016236">
    <property type="term" value="P:macroautophagy"/>
    <property type="evidence" value="ECO:0007669"/>
    <property type="project" value="UniProtKB-ARBA"/>
</dbReference>
<dbReference type="InParanoid" id="A0A4Q1BMY4"/>
<evidence type="ECO:0000313" key="7">
    <source>
        <dbReference type="Proteomes" id="UP000289152"/>
    </source>
</evidence>
<dbReference type="InterPro" id="IPR036390">
    <property type="entry name" value="WH_DNA-bd_sf"/>
</dbReference>
<dbReference type="Gene3D" id="1.10.10.10">
    <property type="entry name" value="Winged helix-like DNA-binding domain superfamily/Winged helix DNA-binding domain"/>
    <property type="match status" value="1"/>
</dbReference>
<protein>
    <recommendedName>
        <fullName evidence="4">ESCRT-II complex subunit VPS25</fullName>
    </recommendedName>
</protein>
<dbReference type="Gene3D" id="1.10.10.570">
    <property type="entry name" value="Winged helix' DNA-binding domain. Chain C. Domain 1"/>
    <property type="match status" value="1"/>
</dbReference>
<dbReference type="SUPFAM" id="SSF46785">
    <property type="entry name" value="Winged helix' DNA-binding domain"/>
    <property type="match status" value="2"/>
</dbReference>
<evidence type="ECO:0000256" key="2">
    <source>
        <dbReference type="ARBA" id="ARBA00022448"/>
    </source>
</evidence>
<dbReference type="GO" id="GO:0042803">
    <property type="term" value="F:protein homodimerization activity"/>
    <property type="evidence" value="ECO:0007669"/>
    <property type="project" value="TreeGrafter"/>
</dbReference>
<dbReference type="GO" id="GO:0000814">
    <property type="term" value="C:ESCRT II complex"/>
    <property type="evidence" value="ECO:0007669"/>
    <property type="project" value="InterPro"/>
</dbReference>
<dbReference type="AlphaFoldDB" id="A0A4Q1BMY4"/>
<dbReference type="InterPro" id="IPR036388">
    <property type="entry name" value="WH-like_DNA-bd_sf"/>
</dbReference>
<evidence type="ECO:0000256" key="4">
    <source>
        <dbReference type="ARBA" id="ARBA00030094"/>
    </source>
</evidence>
<comment type="similarity">
    <text evidence="1">Belongs to the VPS25 family.</text>
</comment>
<dbReference type="InterPro" id="IPR008570">
    <property type="entry name" value="ESCRT-II_cplx_Vps25-sub"/>
</dbReference>
<organism evidence="6 7">
    <name type="scientific">Tremella mesenterica</name>
    <name type="common">Jelly fungus</name>
    <dbReference type="NCBI Taxonomy" id="5217"/>
    <lineage>
        <taxon>Eukaryota</taxon>
        <taxon>Fungi</taxon>
        <taxon>Dikarya</taxon>
        <taxon>Basidiomycota</taxon>
        <taxon>Agaricomycotina</taxon>
        <taxon>Tremellomycetes</taxon>
        <taxon>Tremellales</taxon>
        <taxon>Tremellaceae</taxon>
        <taxon>Tremella</taxon>
    </lineage>
</organism>
<feature type="region of interest" description="Disordered" evidence="5">
    <location>
        <begin position="1"/>
        <end position="20"/>
    </location>
</feature>
<evidence type="ECO:0000256" key="5">
    <source>
        <dbReference type="SAM" id="MobiDB-lite"/>
    </source>
</evidence>
<evidence type="ECO:0000313" key="6">
    <source>
        <dbReference type="EMBL" id="RXK39211.1"/>
    </source>
</evidence>
<keyword evidence="7" id="KW-1185">Reference proteome</keyword>
<keyword evidence="2" id="KW-0813">Transport</keyword>
<dbReference type="InterPro" id="IPR014041">
    <property type="entry name" value="ESCRT-II_cplx_Vps25-sub_N"/>
</dbReference>
<dbReference type="Pfam" id="PF05871">
    <property type="entry name" value="ESCRT-II"/>
    <property type="match status" value="1"/>
</dbReference>
<evidence type="ECO:0000256" key="3">
    <source>
        <dbReference type="ARBA" id="ARBA00022927"/>
    </source>
</evidence>
<dbReference type="Proteomes" id="UP000289152">
    <property type="component" value="Unassembled WGS sequence"/>
</dbReference>
<comment type="caution">
    <text evidence="6">The sequence shown here is derived from an EMBL/GenBank/DDBJ whole genome shotgun (WGS) entry which is preliminary data.</text>
</comment>
<sequence length="208" mass="23981">MGETTIPEASSSTRKTQQGEIIPTSLESIEKDGFIFPSIWNFPPFFTLQPNLSTRSHQLDLWSSLVLSWARFRKVFMINVEVIDPGEVFINKDIDRRLQTTSLKTLMLHMTERNQAAPDPPKQTSVYLLYWRKPDEWGGIIYDWITENGMNNTILTWYELTDGDLAHTTEFYQLPLPMLRRALDTLVRKGKAQLLQGEGETGEGVRFL</sequence>
<dbReference type="VEuPathDB" id="FungiDB:TREMEDRAFT_59980"/>
<evidence type="ECO:0000256" key="1">
    <source>
        <dbReference type="ARBA" id="ARBA00009674"/>
    </source>
</evidence>
<accession>A0A4Q1BMY4</accession>